<dbReference type="InterPro" id="IPR036390">
    <property type="entry name" value="WH_DNA-bd_sf"/>
</dbReference>
<name>A0A229T3Y7_9PSEU</name>
<dbReference type="PANTHER" id="PTHR38600">
    <property type="entry name" value="TRANSCRIPTIONAL REGULATORY PROTEIN"/>
    <property type="match status" value="1"/>
</dbReference>
<dbReference type="SUPFAM" id="SSF46785">
    <property type="entry name" value="Winged helix' DNA-binding domain"/>
    <property type="match status" value="1"/>
</dbReference>
<gene>
    <name evidence="2" type="ORF">CF165_21295</name>
</gene>
<organism evidence="2 3">
    <name type="scientific">Amycolatopsis vastitatis</name>
    <dbReference type="NCBI Taxonomy" id="1905142"/>
    <lineage>
        <taxon>Bacteria</taxon>
        <taxon>Bacillati</taxon>
        <taxon>Actinomycetota</taxon>
        <taxon>Actinomycetes</taxon>
        <taxon>Pseudonocardiales</taxon>
        <taxon>Pseudonocardiaceae</taxon>
        <taxon>Amycolatopsis</taxon>
    </lineage>
</organism>
<evidence type="ECO:0000313" key="3">
    <source>
        <dbReference type="Proteomes" id="UP000215199"/>
    </source>
</evidence>
<dbReference type="PANTHER" id="PTHR38600:SF1">
    <property type="entry name" value="TRANSCRIPTIONAL REGULATORY PROTEIN"/>
    <property type="match status" value="1"/>
</dbReference>
<dbReference type="AlphaFoldDB" id="A0A229T3Y7"/>
<dbReference type="SMART" id="SM00418">
    <property type="entry name" value="HTH_ARSR"/>
    <property type="match status" value="1"/>
</dbReference>
<dbReference type="InterPro" id="IPR011991">
    <property type="entry name" value="ArsR-like_HTH"/>
</dbReference>
<dbReference type="EMBL" id="NMUL01000021">
    <property type="protein sequence ID" value="OXM65918.1"/>
    <property type="molecule type" value="Genomic_DNA"/>
</dbReference>
<dbReference type="Pfam" id="PF01022">
    <property type="entry name" value="HTH_5"/>
    <property type="match status" value="1"/>
</dbReference>
<dbReference type="Proteomes" id="UP000215199">
    <property type="component" value="Unassembled WGS sequence"/>
</dbReference>
<dbReference type="GO" id="GO:0003700">
    <property type="term" value="F:DNA-binding transcription factor activity"/>
    <property type="evidence" value="ECO:0007669"/>
    <property type="project" value="InterPro"/>
</dbReference>
<dbReference type="Gene3D" id="1.10.10.10">
    <property type="entry name" value="Winged helix-like DNA-binding domain superfamily/Winged helix DNA-binding domain"/>
    <property type="match status" value="1"/>
</dbReference>
<evidence type="ECO:0000313" key="2">
    <source>
        <dbReference type="EMBL" id="OXM65918.1"/>
    </source>
</evidence>
<dbReference type="PRINTS" id="PR00778">
    <property type="entry name" value="HTHARSR"/>
</dbReference>
<comment type="caution">
    <text evidence="2">The sequence shown here is derived from an EMBL/GenBank/DDBJ whole genome shotgun (WGS) entry which is preliminary data.</text>
</comment>
<dbReference type="NCBIfam" id="NF033788">
    <property type="entry name" value="HTH_metalloreg"/>
    <property type="match status" value="1"/>
</dbReference>
<evidence type="ECO:0000259" key="1">
    <source>
        <dbReference type="PROSITE" id="PS50987"/>
    </source>
</evidence>
<dbReference type="CDD" id="cd00090">
    <property type="entry name" value="HTH_ARSR"/>
    <property type="match status" value="1"/>
</dbReference>
<accession>A0A229T3Y7</accession>
<dbReference type="InterPro" id="IPR001845">
    <property type="entry name" value="HTH_ArsR_DNA-bd_dom"/>
</dbReference>
<keyword evidence="3" id="KW-1185">Reference proteome</keyword>
<dbReference type="PROSITE" id="PS50987">
    <property type="entry name" value="HTH_ARSR_2"/>
    <property type="match status" value="1"/>
</dbReference>
<feature type="domain" description="HTH arsR-type" evidence="1">
    <location>
        <begin position="9"/>
        <end position="103"/>
    </location>
</feature>
<sequence length="120" mass="13564">MARSSRSTSTAGDDSSLDAVFPALANPARRRLLQLLLQGPQSVNSLAEHFDMARPSVSEHLKVLLVSGLVTTRKVGRERLYSLDQAPMRELSEWLHPYEAYWKERMQLLRAAVEEEEGQD</sequence>
<dbReference type="OrthoDB" id="9806976at2"/>
<dbReference type="RefSeq" id="WP_093949280.1">
    <property type="nucleotide sequence ID" value="NZ_NMUL01000021.1"/>
</dbReference>
<reference evidence="3" key="1">
    <citation type="submission" date="2017-07" db="EMBL/GenBank/DDBJ databases">
        <title>Comparative genome mining reveals phylogenetic distribution patterns of secondary metabolites in Amycolatopsis.</title>
        <authorList>
            <person name="Adamek M."/>
            <person name="Alanjary M."/>
            <person name="Sales-Ortells H."/>
            <person name="Goodfellow M."/>
            <person name="Bull A.T."/>
            <person name="Kalinowski J."/>
            <person name="Ziemert N."/>
        </authorList>
    </citation>
    <scope>NUCLEOTIDE SEQUENCE [LARGE SCALE GENOMIC DNA]</scope>
    <source>
        <strain evidence="3">H5</strain>
    </source>
</reference>
<protein>
    <submittedName>
        <fullName evidence="2">Transcriptional regulator</fullName>
    </submittedName>
</protein>
<dbReference type="InterPro" id="IPR036388">
    <property type="entry name" value="WH-like_DNA-bd_sf"/>
</dbReference>
<proteinExistence type="predicted"/>